<gene>
    <name evidence="3" type="ORF">FHS27_001880</name>
</gene>
<accession>A0A7W5DYP1</accession>
<dbReference type="Proteomes" id="UP000536179">
    <property type="component" value="Unassembled WGS sequence"/>
</dbReference>
<keyword evidence="4" id="KW-1185">Reference proteome</keyword>
<comment type="caution">
    <text evidence="3">The sequence shown here is derived from an EMBL/GenBank/DDBJ whole genome shotgun (WGS) entry which is preliminary data.</text>
</comment>
<evidence type="ECO:0000313" key="3">
    <source>
        <dbReference type="EMBL" id="MBB3206072.1"/>
    </source>
</evidence>
<dbReference type="InterPro" id="IPR028994">
    <property type="entry name" value="Integrin_alpha_N"/>
</dbReference>
<keyword evidence="1" id="KW-0732">Signal</keyword>
<dbReference type="PANTHER" id="PTHR44103">
    <property type="entry name" value="PROPROTEIN CONVERTASE P"/>
    <property type="match status" value="1"/>
</dbReference>
<evidence type="ECO:0000256" key="2">
    <source>
        <dbReference type="SAM" id="MobiDB-lite"/>
    </source>
</evidence>
<dbReference type="PANTHER" id="PTHR44103:SF1">
    <property type="entry name" value="PROPROTEIN CONVERTASE P"/>
    <property type="match status" value="1"/>
</dbReference>
<dbReference type="AlphaFoldDB" id="A0A7W5DYP1"/>
<proteinExistence type="predicted"/>
<dbReference type="RefSeq" id="WP_184304267.1">
    <property type="nucleotide sequence ID" value="NZ_JACHXU010000005.1"/>
</dbReference>
<dbReference type="SUPFAM" id="SSF69318">
    <property type="entry name" value="Integrin alpha N-terminal domain"/>
    <property type="match status" value="1"/>
</dbReference>
<dbReference type="InterPro" id="IPR013517">
    <property type="entry name" value="FG-GAP"/>
</dbReference>
<dbReference type="Gene3D" id="2.130.10.130">
    <property type="entry name" value="Integrin alpha, N-terminal"/>
    <property type="match status" value="2"/>
</dbReference>
<evidence type="ECO:0000256" key="1">
    <source>
        <dbReference type="ARBA" id="ARBA00022729"/>
    </source>
</evidence>
<evidence type="ECO:0000313" key="4">
    <source>
        <dbReference type="Proteomes" id="UP000536179"/>
    </source>
</evidence>
<protein>
    <recommendedName>
        <fullName evidence="5">FG-GAP repeat protein</fullName>
    </recommendedName>
</protein>
<sequence length="518" mass="57956">MSEPEPPSESTLREAAQAEADAKADFAETVENFCGACHGVPRPSSFAKSNWPEEVDQGFRLFFKSGRNDLRIPRPKDAVLRYFQDSAPDELTIPPPNNTDAKAPIEFARQEFPLVIEDRPMTISNLRWLPETIVTPTTSSDTTRPSDLPDVLRDVAGLYACEMRRGYLARLPLDVSTASQTDGELPYEVLEKFHNIAFVEPVDLDGNGGIEFLVADLGSFQPSDHHKGKVYHLKRDDQGNWMKEILLRNVGRVAMLETGDFDSDSRIDILVSEFGWRETGSLTILRNKTSEDGIAKFEAEILDERSGAIQIQKCDLNVDGKLDFVTVFSQEHEQVVAFLNTGNGTFERKLVWEPGYPSYGSSGIELVDLDGDNDMDVLYSNGDSFDDHLLKPYHSIQWLENRGQFPFVHHEITKMPGVSRALPGDFDGDGDLDIIAVSLLPSKIENPADFELDSVIFLEQSGGQFIRYPIETGATSRAALEVGDFDQDGDLDFAVGEFMHNEDRSSVVLWWNQLKQPQ</sequence>
<organism evidence="3 4">
    <name type="scientific">Aporhodopirellula rubra</name>
    <dbReference type="NCBI Taxonomy" id="980271"/>
    <lineage>
        <taxon>Bacteria</taxon>
        <taxon>Pseudomonadati</taxon>
        <taxon>Planctomycetota</taxon>
        <taxon>Planctomycetia</taxon>
        <taxon>Pirellulales</taxon>
        <taxon>Pirellulaceae</taxon>
        <taxon>Aporhodopirellula</taxon>
    </lineage>
</organism>
<feature type="region of interest" description="Disordered" evidence="2">
    <location>
        <begin position="1"/>
        <end position="21"/>
    </location>
</feature>
<reference evidence="3 4" key="1">
    <citation type="submission" date="2020-08" db="EMBL/GenBank/DDBJ databases">
        <title>Genomic Encyclopedia of Type Strains, Phase III (KMG-III): the genomes of soil and plant-associated and newly described type strains.</title>
        <authorList>
            <person name="Whitman W."/>
        </authorList>
    </citation>
    <scope>NUCLEOTIDE SEQUENCE [LARGE SCALE GENOMIC DNA]</scope>
    <source>
        <strain evidence="3 4">CECT 8075</strain>
    </source>
</reference>
<evidence type="ECO:0008006" key="5">
    <source>
        <dbReference type="Google" id="ProtNLM"/>
    </source>
</evidence>
<dbReference type="Pfam" id="PF13517">
    <property type="entry name" value="FG-GAP_3"/>
    <property type="match status" value="1"/>
</dbReference>
<dbReference type="EMBL" id="JACHXU010000005">
    <property type="protein sequence ID" value="MBB3206072.1"/>
    <property type="molecule type" value="Genomic_DNA"/>
</dbReference>
<name>A0A7W5DYP1_9BACT</name>